<name>A0ABW8YJF2_9SPHN</name>
<gene>
    <name evidence="3" type="ORF">ABS767_00065</name>
</gene>
<dbReference type="InterPro" id="IPR007892">
    <property type="entry name" value="CHASE4"/>
</dbReference>
<evidence type="ECO:0000313" key="3">
    <source>
        <dbReference type="EMBL" id="MFL9839340.1"/>
    </source>
</evidence>
<keyword evidence="1" id="KW-0812">Transmembrane</keyword>
<sequence>MSTTATFGFGERRDQTFLARVALPAIAAVATLAIALTAVVLFSASQANKLAGDRQQALIETVLKQRAAAVAHDQEGVTIWDEALRQVTARRPDLKWLDDNLGIWLHSYYGHDEAYVLDPAGKPLYAMRDGARIDPGRYRERVAAVAAPLIQDLVRKLEHPSLQSITVPQRTQGSYALDRVGGHPAIVSVKAILDEEGTLTPGVRPPFHVSVRRLDGSFLMELADAYQLADARFATSIPAGSARGAPLVDRTGETLGYIVWEPFGPGALMAKRIAPFAIGALVVILAMVGWLLIRIRRSTLALEASEAQA</sequence>
<feature type="transmembrane region" description="Helical" evidence="1">
    <location>
        <begin position="21"/>
        <end position="44"/>
    </location>
</feature>
<feature type="transmembrane region" description="Helical" evidence="1">
    <location>
        <begin position="273"/>
        <end position="293"/>
    </location>
</feature>
<dbReference type="EMBL" id="JBELQC010000001">
    <property type="protein sequence ID" value="MFL9839340.1"/>
    <property type="molecule type" value="Genomic_DNA"/>
</dbReference>
<feature type="domain" description="CHASE4" evidence="2">
    <location>
        <begin position="62"/>
        <end position="233"/>
    </location>
</feature>
<dbReference type="RefSeq" id="WP_408076325.1">
    <property type="nucleotide sequence ID" value="NZ_JBELQC010000001.1"/>
</dbReference>
<dbReference type="Pfam" id="PF05228">
    <property type="entry name" value="CHASE4"/>
    <property type="match status" value="1"/>
</dbReference>
<proteinExistence type="predicted"/>
<evidence type="ECO:0000313" key="4">
    <source>
        <dbReference type="Proteomes" id="UP001629244"/>
    </source>
</evidence>
<keyword evidence="1" id="KW-0472">Membrane</keyword>
<evidence type="ECO:0000259" key="2">
    <source>
        <dbReference type="Pfam" id="PF05228"/>
    </source>
</evidence>
<evidence type="ECO:0000256" key="1">
    <source>
        <dbReference type="SAM" id="Phobius"/>
    </source>
</evidence>
<keyword evidence="4" id="KW-1185">Reference proteome</keyword>
<accession>A0ABW8YJF2</accession>
<keyword evidence="1" id="KW-1133">Transmembrane helix</keyword>
<protein>
    <submittedName>
        <fullName evidence="3">CHASE4 domain-containing protein</fullName>
    </submittedName>
</protein>
<dbReference type="Proteomes" id="UP001629244">
    <property type="component" value="Unassembled WGS sequence"/>
</dbReference>
<organism evidence="3 4">
    <name type="scientific">Sphingomonas plantiphila</name>
    <dbReference type="NCBI Taxonomy" id="3163295"/>
    <lineage>
        <taxon>Bacteria</taxon>
        <taxon>Pseudomonadati</taxon>
        <taxon>Pseudomonadota</taxon>
        <taxon>Alphaproteobacteria</taxon>
        <taxon>Sphingomonadales</taxon>
        <taxon>Sphingomonadaceae</taxon>
        <taxon>Sphingomonas</taxon>
    </lineage>
</organism>
<comment type="caution">
    <text evidence="3">The sequence shown here is derived from an EMBL/GenBank/DDBJ whole genome shotgun (WGS) entry which is preliminary data.</text>
</comment>
<reference evidence="3 4" key="1">
    <citation type="submission" date="2024-06" db="EMBL/GenBank/DDBJ databases">
        <authorList>
            <person name="Kaempfer P."/>
            <person name="Viver T."/>
        </authorList>
    </citation>
    <scope>NUCLEOTIDE SEQUENCE [LARGE SCALE GENOMIC DNA]</scope>
    <source>
        <strain evidence="3 4">ST-64</strain>
    </source>
</reference>